<evidence type="ECO:0000259" key="4">
    <source>
        <dbReference type="PROSITE" id="PS50102"/>
    </source>
</evidence>
<feature type="region of interest" description="Disordered" evidence="3">
    <location>
        <begin position="189"/>
        <end position="258"/>
    </location>
</feature>
<feature type="domain" description="RRM" evidence="4">
    <location>
        <begin position="448"/>
        <end position="529"/>
    </location>
</feature>
<dbReference type="InterPro" id="IPR035979">
    <property type="entry name" value="RBD_domain_sf"/>
</dbReference>
<evidence type="ECO:0000256" key="1">
    <source>
        <dbReference type="ARBA" id="ARBA00022884"/>
    </source>
</evidence>
<feature type="compositionally biased region" description="Low complexity" evidence="3">
    <location>
        <begin position="12"/>
        <end position="30"/>
    </location>
</feature>
<dbReference type="Gene3D" id="3.30.70.330">
    <property type="match status" value="2"/>
</dbReference>
<feature type="compositionally biased region" description="Polar residues" evidence="3">
    <location>
        <begin position="67"/>
        <end position="76"/>
    </location>
</feature>
<protein>
    <submittedName>
        <fullName evidence="5">RNA-binding (RRM/RBD/RNP motifs) family protein</fullName>
    </submittedName>
</protein>
<evidence type="ECO:0000313" key="6">
    <source>
        <dbReference type="Proteomes" id="UP001153555"/>
    </source>
</evidence>
<dbReference type="PANTHER" id="PTHR21245">
    <property type="entry name" value="HETEROGENEOUS NUCLEAR RIBONUCLEOPROTEIN"/>
    <property type="match status" value="1"/>
</dbReference>
<dbReference type="GO" id="GO:0003723">
    <property type="term" value="F:RNA binding"/>
    <property type="evidence" value="ECO:0007669"/>
    <property type="project" value="UniProtKB-UniRule"/>
</dbReference>
<feature type="non-terminal residue" evidence="5">
    <location>
        <position position="875"/>
    </location>
</feature>
<evidence type="ECO:0000313" key="5">
    <source>
        <dbReference type="EMBL" id="CAA0843019.1"/>
    </source>
</evidence>
<feature type="region of interest" description="Disordered" evidence="3">
    <location>
        <begin position="273"/>
        <end position="322"/>
    </location>
</feature>
<organism evidence="5 6">
    <name type="scientific">Striga hermonthica</name>
    <name type="common">Purple witchweed</name>
    <name type="synonym">Buchnera hermonthica</name>
    <dbReference type="NCBI Taxonomy" id="68872"/>
    <lineage>
        <taxon>Eukaryota</taxon>
        <taxon>Viridiplantae</taxon>
        <taxon>Streptophyta</taxon>
        <taxon>Embryophyta</taxon>
        <taxon>Tracheophyta</taxon>
        <taxon>Spermatophyta</taxon>
        <taxon>Magnoliopsida</taxon>
        <taxon>eudicotyledons</taxon>
        <taxon>Gunneridae</taxon>
        <taxon>Pentapetalae</taxon>
        <taxon>asterids</taxon>
        <taxon>lamiids</taxon>
        <taxon>Lamiales</taxon>
        <taxon>Orobanchaceae</taxon>
        <taxon>Buchnereae</taxon>
        <taxon>Striga</taxon>
    </lineage>
</organism>
<reference evidence="5" key="1">
    <citation type="submission" date="2019-12" db="EMBL/GenBank/DDBJ databases">
        <authorList>
            <person name="Scholes J."/>
        </authorList>
    </citation>
    <scope>NUCLEOTIDE SEQUENCE</scope>
</reference>
<feature type="region of interest" description="Disordered" evidence="3">
    <location>
        <begin position="1"/>
        <end position="155"/>
    </location>
</feature>
<proteinExistence type="predicted"/>
<dbReference type="SUPFAM" id="SSF54928">
    <property type="entry name" value="RNA-binding domain, RBD"/>
    <property type="match status" value="1"/>
</dbReference>
<feature type="compositionally biased region" description="Polar residues" evidence="3">
    <location>
        <begin position="305"/>
        <end position="315"/>
    </location>
</feature>
<feature type="compositionally biased region" description="Basic and acidic residues" evidence="3">
    <location>
        <begin position="192"/>
        <end position="211"/>
    </location>
</feature>
<dbReference type="OrthoDB" id="3800936at2759"/>
<feature type="compositionally biased region" description="Low complexity" evidence="3">
    <location>
        <begin position="46"/>
        <end position="63"/>
    </location>
</feature>
<feature type="region of interest" description="Disordered" evidence="3">
    <location>
        <begin position="335"/>
        <end position="356"/>
    </location>
</feature>
<gene>
    <name evidence="5" type="ORF">SHERM_08873</name>
</gene>
<evidence type="ECO:0000256" key="3">
    <source>
        <dbReference type="SAM" id="MobiDB-lite"/>
    </source>
</evidence>
<dbReference type="InterPro" id="IPR000504">
    <property type="entry name" value="RRM_dom"/>
</dbReference>
<dbReference type="PROSITE" id="PS50102">
    <property type="entry name" value="RRM"/>
    <property type="match status" value="2"/>
</dbReference>
<accession>A0A9N7P0Y1</accession>
<dbReference type="InterPro" id="IPR012677">
    <property type="entry name" value="Nucleotide-bd_a/b_plait_sf"/>
</dbReference>
<name>A0A9N7P0Y1_STRHE</name>
<dbReference type="EMBL" id="CACSLK010034598">
    <property type="protein sequence ID" value="CAA0843019.1"/>
    <property type="molecule type" value="Genomic_DNA"/>
</dbReference>
<keyword evidence="1 2" id="KW-0694">RNA-binding</keyword>
<feature type="region of interest" description="Disordered" evidence="3">
    <location>
        <begin position="767"/>
        <end position="790"/>
    </location>
</feature>
<dbReference type="CDD" id="cd00590">
    <property type="entry name" value="RRM_SF"/>
    <property type="match status" value="2"/>
</dbReference>
<dbReference type="AlphaFoldDB" id="A0A9N7P0Y1"/>
<feature type="compositionally biased region" description="Basic and acidic residues" evidence="3">
    <location>
        <begin position="767"/>
        <end position="781"/>
    </location>
</feature>
<evidence type="ECO:0000256" key="2">
    <source>
        <dbReference type="PROSITE-ProRule" id="PRU00176"/>
    </source>
</evidence>
<dbReference type="Pfam" id="PF00076">
    <property type="entry name" value="RRM_1"/>
    <property type="match status" value="2"/>
</dbReference>
<keyword evidence="6" id="KW-1185">Reference proteome</keyword>
<sequence length="875" mass="95395">MPPKPATTARKSNSTTPITSPPLSTASAAAIPPPPTAVRETISPHAAALAPQAQPQGQQQALASNWGLVNSDSLNIDDNRNEGLGNSIEPGKPGIEHFGSEKIIPVETGASVGSGGGGMSATNPYRASEGRSQLQAEGSVEPVTRPNNAVDGVAGPGKVKKTIVKKVVRVVKKVVKKRVPKRAPTVIAEESEVTKSSDFDNKSDSVDELIEKPGIVSEAEGTPDTADEVAENSNVANDNVNEAAQTGSSNEVLEEANLADNKKSEVFINCVSVSEPVSRENDKDASGSVSGESAQDRIRPDNDESGLNTLHTNNMKSDDSITCAPDTMEVEKVSVETAEGENGTIRSNEGPVLGEEKEALERKERRKNEIFVGGLEGHTKEEDIRKVFEEFGVIMEIRILMSNGTGRNRGYAFVRFESADGAKNALAKYSYAEICGKQCNVEPSGGNDTICLSNIDKNWKTEDLMTLLEKEEIKNIGKVTLKPDPNNVGKNRGFAFLEFKTSKAAQTAFDKFQKKNIWGKNLMVEVAWAKPLLNDPDEEENKTSNCFQNKDAAPTCIEAVTRERLHDHGPKVNKAIPPATVKPKINQINRTTPDWTPKQLGKTQPKAVQNSIKLHEPRHEWKPASSSYNGAKIDNGPSVTNELVQILRQQASNRNFHPQPQSQPLPRTGAIAPDLHFPSPGSKRPFSLVGYDPCHLELQGQSRARTESSYPILVPSSSSLDANALPIPGHPQQMPALTLGARVGTGNHPSHFQERGQAPYHRDHNIFRRSDPPLDIPDLRRTQPQRPLSPYNYGTVSLEKWYRISTAVERCDAGVRVRETRFHGNQTDDIKETYVKRPEDEIYGLSFPGRETPARFRPCTIGPDAVDGGIESARR</sequence>
<dbReference type="SMART" id="SM00360">
    <property type="entry name" value="RRM"/>
    <property type="match status" value="2"/>
</dbReference>
<dbReference type="Proteomes" id="UP001153555">
    <property type="component" value="Unassembled WGS sequence"/>
</dbReference>
<feature type="domain" description="RRM" evidence="4">
    <location>
        <begin position="368"/>
        <end position="446"/>
    </location>
</feature>
<feature type="compositionally biased region" description="Polar residues" evidence="3">
    <location>
        <begin position="122"/>
        <end position="136"/>
    </location>
</feature>
<feature type="compositionally biased region" description="Polar residues" evidence="3">
    <location>
        <begin position="231"/>
        <end position="251"/>
    </location>
</feature>
<comment type="caution">
    <text evidence="5">The sequence shown here is derived from an EMBL/GenBank/DDBJ whole genome shotgun (WGS) entry which is preliminary data.</text>
</comment>